<keyword evidence="3" id="KW-1185">Reference proteome</keyword>
<evidence type="ECO:0000313" key="2">
    <source>
        <dbReference type="EMBL" id="ORX81332.1"/>
    </source>
</evidence>
<organism evidence="2 3">
    <name type="scientific">Anaeromyces robustus</name>
    <dbReference type="NCBI Taxonomy" id="1754192"/>
    <lineage>
        <taxon>Eukaryota</taxon>
        <taxon>Fungi</taxon>
        <taxon>Fungi incertae sedis</taxon>
        <taxon>Chytridiomycota</taxon>
        <taxon>Chytridiomycota incertae sedis</taxon>
        <taxon>Neocallimastigomycetes</taxon>
        <taxon>Neocallimastigales</taxon>
        <taxon>Neocallimastigaceae</taxon>
        <taxon>Anaeromyces</taxon>
    </lineage>
</organism>
<feature type="transmembrane region" description="Helical" evidence="1">
    <location>
        <begin position="21"/>
        <end position="46"/>
    </location>
</feature>
<comment type="caution">
    <text evidence="2">The sequence shown here is derived from an EMBL/GenBank/DDBJ whole genome shotgun (WGS) entry which is preliminary data.</text>
</comment>
<feature type="transmembrane region" description="Helical" evidence="1">
    <location>
        <begin position="61"/>
        <end position="80"/>
    </location>
</feature>
<reference evidence="2 3" key="1">
    <citation type="submission" date="2016-08" db="EMBL/GenBank/DDBJ databases">
        <title>A Parts List for Fungal Cellulosomes Revealed by Comparative Genomics.</title>
        <authorList>
            <consortium name="DOE Joint Genome Institute"/>
            <person name="Haitjema C.H."/>
            <person name="Gilmore S.P."/>
            <person name="Henske J.K."/>
            <person name="Solomon K.V."/>
            <person name="De Groot R."/>
            <person name="Kuo A."/>
            <person name="Mondo S.J."/>
            <person name="Salamov A.A."/>
            <person name="Labutti K."/>
            <person name="Zhao Z."/>
            <person name="Chiniquy J."/>
            <person name="Barry K."/>
            <person name="Brewer H.M."/>
            <person name="Purvine S.O."/>
            <person name="Wright A.T."/>
            <person name="Boxma B."/>
            <person name="Van Alen T."/>
            <person name="Hackstein J.H."/>
            <person name="Baker S.E."/>
            <person name="Grigoriev I.V."/>
            <person name="O'Malley M.A."/>
        </authorList>
    </citation>
    <scope>NUCLEOTIDE SEQUENCE [LARGE SCALE GENOMIC DNA]</scope>
    <source>
        <strain evidence="2 3">S4</strain>
    </source>
</reference>
<evidence type="ECO:0008006" key="4">
    <source>
        <dbReference type="Google" id="ProtNLM"/>
    </source>
</evidence>
<dbReference type="AlphaFoldDB" id="A0A1Y1X6K7"/>
<dbReference type="EMBL" id="MCFG01000121">
    <property type="protein sequence ID" value="ORX81332.1"/>
    <property type="molecule type" value="Genomic_DNA"/>
</dbReference>
<feature type="transmembrane region" description="Helical" evidence="1">
    <location>
        <begin position="209"/>
        <end position="228"/>
    </location>
</feature>
<sequence length="384" mass="45620">MLKKIDNLTRFHYISISSKDSSIGIIIALSYIALSLIILLSSVFLFIKKFKPCYKFLTKDFWILSLIGYILMLFVSYLDIEKVTIFRCHLKLLIQFISSTLIYIPVLHKLFSNYPEKSKYTSWVNNHRYIFLILFIIIDLSIIGVGLIVPYTIEDMGIKDDKNFQICKINGKIHYVLITISLLYKFGIILYSLLLMFLEWFFKLTFYDIHLFTAIYLIDTLLIILFVILHNIKIKNYEFYYSIRETIIIIYVISHYFLSYGIRIFYYKSLKNESENEIAKEISDAFRSDTNSEYLKRFSANSEKMNYNSNIYYNRSYKNRSLYNKFLRMHYRDGTLSRSNNSYINKETSAYSQNRNNGINSKLTKDNIPFSRNMFSVNSKIINK</sequence>
<dbReference type="Proteomes" id="UP000193944">
    <property type="component" value="Unassembled WGS sequence"/>
</dbReference>
<gene>
    <name evidence="2" type="ORF">BCR32DRAFT_268342</name>
</gene>
<keyword evidence="1" id="KW-0472">Membrane</keyword>
<name>A0A1Y1X6K7_9FUNG</name>
<keyword evidence="1" id="KW-1133">Transmembrane helix</keyword>
<evidence type="ECO:0000256" key="1">
    <source>
        <dbReference type="SAM" id="Phobius"/>
    </source>
</evidence>
<evidence type="ECO:0000313" key="3">
    <source>
        <dbReference type="Proteomes" id="UP000193944"/>
    </source>
</evidence>
<feature type="transmembrane region" description="Helical" evidence="1">
    <location>
        <begin position="248"/>
        <end position="266"/>
    </location>
</feature>
<feature type="transmembrane region" description="Helical" evidence="1">
    <location>
        <begin position="92"/>
        <end position="111"/>
    </location>
</feature>
<protein>
    <recommendedName>
        <fullName evidence="4">G-protein coupled receptors family 3 profile domain-containing protein</fullName>
    </recommendedName>
</protein>
<reference evidence="2 3" key="2">
    <citation type="submission" date="2016-08" db="EMBL/GenBank/DDBJ databases">
        <title>Pervasive Adenine N6-methylation of Active Genes in Fungi.</title>
        <authorList>
            <consortium name="DOE Joint Genome Institute"/>
            <person name="Mondo S.J."/>
            <person name="Dannebaum R.O."/>
            <person name="Kuo R.C."/>
            <person name="Labutti K."/>
            <person name="Haridas S."/>
            <person name="Kuo A."/>
            <person name="Salamov A."/>
            <person name="Ahrendt S.R."/>
            <person name="Lipzen A."/>
            <person name="Sullivan W."/>
            <person name="Andreopoulos W.B."/>
            <person name="Clum A."/>
            <person name="Lindquist E."/>
            <person name="Daum C."/>
            <person name="Ramamoorthy G.K."/>
            <person name="Gryganskyi A."/>
            <person name="Culley D."/>
            <person name="Magnuson J.K."/>
            <person name="James T.Y."/>
            <person name="O'Malley M.A."/>
            <person name="Stajich J.E."/>
            <person name="Spatafora J.W."/>
            <person name="Visel A."/>
            <person name="Grigoriev I.V."/>
        </authorList>
    </citation>
    <scope>NUCLEOTIDE SEQUENCE [LARGE SCALE GENOMIC DNA]</scope>
    <source>
        <strain evidence="2 3">S4</strain>
    </source>
</reference>
<feature type="transmembrane region" description="Helical" evidence="1">
    <location>
        <begin position="131"/>
        <end position="153"/>
    </location>
</feature>
<keyword evidence="1" id="KW-0812">Transmembrane</keyword>
<proteinExistence type="predicted"/>
<feature type="transmembrane region" description="Helical" evidence="1">
    <location>
        <begin position="173"/>
        <end position="197"/>
    </location>
</feature>
<accession>A0A1Y1X6K7</accession>